<proteinExistence type="predicted"/>
<accession>A0A5C6PMA6</accession>
<feature type="region of interest" description="Disordered" evidence="1">
    <location>
        <begin position="1"/>
        <end position="20"/>
    </location>
</feature>
<dbReference type="EMBL" id="RHFK02000002">
    <property type="protein sequence ID" value="TWW79848.1"/>
    <property type="molecule type" value="Genomic_DNA"/>
</dbReference>
<evidence type="ECO:0000256" key="1">
    <source>
        <dbReference type="SAM" id="MobiDB-lite"/>
    </source>
</evidence>
<sequence>MTIDTPAEAHQSHQQSNCQDDVDHLELQLNKGLCAKERTDDLSGELGLDQREGADEPYDQGRRPRTDEEARTVGWRAGHLPETPASP</sequence>
<evidence type="ECO:0000313" key="3">
    <source>
        <dbReference type="Proteomes" id="UP000324091"/>
    </source>
</evidence>
<organism evidence="2 3">
    <name type="scientific">Takifugu flavidus</name>
    <name type="common">sansaifugu</name>
    <dbReference type="NCBI Taxonomy" id="433684"/>
    <lineage>
        <taxon>Eukaryota</taxon>
        <taxon>Metazoa</taxon>
        <taxon>Chordata</taxon>
        <taxon>Craniata</taxon>
        <taxon>Vertebrata</taxon>
        <taxon>Euteleostomi</taxon>
        <taxon>Actinopterygii</taxon>
        <taxon>Neopterygii</taxon>
        <taxon>Teleostei</taxon>
        <taxon>Neoteleostei</taxon>
        <taxon>Acanthomorphata</taxon>
        <taxon>Eupercaria</taxon>
        <taxon>Tetraodontiformes</taxon>
        <taxon>Tetradontoidea</taxon>
        <taxon>Tetraodontidae</taxon>
        <taxon>Takifugu</taxon>
    </lineage>
</organism>
<evidence type="ECO:0000313" key="2">
    <source>
        <dbReference type="EMBL" id="TWW79848.1"/>
    </source>
</evidence>
<dbReference type="AlphaFoldDB" id="A0A5C6PMA6"/>
<feature type="region of interest" description="Disordered" evidence="1">
    <location>
        <begin position="41"/>
        <end position="87"/>
    </location>
</feature>
<reference evidence="2 3" key="1">
    <citation type="submission" date="2019-04" db="EMBL/GenBank/DDBJ databases">
        <title>Chromosome genome assembly for Takifugu flavidus.</title>
        <authorList>
            <person name="Xiao S."/>
        </authorList>
    </citation>
    <scope>NUCLEOTIDE SEQUENCE [LARGE SCALE GENOMIC DNA]</scope>
    <source>
        <strain evidence="2">HTHZ2018</strain>
        <tissue evidence="2">Muscle</tissue>
    </source>
</reference>
<name>A0A5C6PMA6_9TELE</name>
<protein>
    <submittedName>
        <fullName evidence="2">Uncharacterized protein</fullName>
    </submittedName>
</protein>
<feature type="compositionally biased region" description="Basic and acidic residues" evidence="1">
    <location>
        <begin position="48"/>
        <end position="71"/>
    </location>
</feature>
<comment type="caution">
    <text evidence="2">The sequence shown here is derived from an EMBL/GenBank/DDBJ whole genome shotgun (WGS) entry which is preliminary data.</text>
</comment>
<keyword evidence="3" id="KW-1185">Reference proteome</keyword>
<gene>
    <name evidence="2" type="ORF">D4764_10G0008780</name>
</gene>
<dbReference type="Proteomes" id="UP000324091">
    <property type="component" value="Chromosome 10"/>
</dbReference>